<keyword evidence="2" id="KW-0472">Membrane</keyword>
<comment type="caution">
    <text evidence="4">The sequence shown here is derived from an EMBL/GenBank/DDBJ whole genome shotgun (WGS) entry which is preliminary data.</text>
</comment>
<accession>A0A931AVJ8</accession>
<evidence type="ECO:0000313" key="4">
    <source>
        <dbReference type="EMBL" id="MBF8437469.1"/>
    </source>
</evidence>
<feature type="transmembrane region" description="Helical" evidence="2">
    <location>
        <begin position="292"/>
        <end position="311"/>
    </location>
</feature>
<sequence length="502" mass="58517">MSIDKATDFKKFETDELYGLELFTERKPKSRLIRNINKQLAESSKRWSTDSHGVLVDFIDFQRRDNSYYLITESPAWTKKLEPEPGGMELSKVLDWWEDLLTALTETEPWNKDWHILTIENLRLDQNDNIKLIPKPFEEIITKYNLKERFIDTNSYRPPEDINNESDSKNEKAMVFSLGVIIYLLVTGENPFGGRDQTDTLDRILGGRRLSPAIIRSELSEELSSLINSCLKPDSDKRPDMAFLLEEINRIKLNNIVENNIKEAKIKNNQKKQQRFQLKQSIIYNFKQRWQVLALISILVVGFFAMFFTAGTDDIVTSAHQPHEVVEYFYQAIDEKNVTMLDDTNSIDLGQLRRMVTETHVLETVRQFYEMQAPTEESEIENGEDVEISIDEDADLEVEPELEAPEEMVEDELPSVEEELDIPDNEEDSAIFGVNSLEINYLQENDEIIIEANYIFFINSENGRVDWQAKDYLRLNRINDRWQITGIRGFLEDIIRGEFQGI</sequence>
<dbReference type="SUPFAM" id="SSF56112">
    <property type="entry name" value="Protein kinase-like (PK-like)"/>
    <property type="match status" value="1"/>
</dbReference>
<gene>
    <name evidence="4" type="ORF">I0Q91_10280</name>
</gene>
<dbReference type="InterPro" id="IPR011009">
    <property type="entry name" value="Kinase-like_dom_sf"/>
</dbReference>
<dbReference type="Pfam" id="PF00069">
    <property type="entry name" value="Pkinase"/>
    <property type="match status" value="1"/>
</dbReference>
<reference evidence="4" key="1">
    <citation type="submission" date="2020-11" db="EMBL/GenBank/DDBJ databases">
        <title>Halonatronomonas betainensis gen. nov., sp. nov. a novel haloalkaliphilic representative of the family Halanaerobiacae capable of betaine degradation.</title>
        <authorList>
            <person name="Boltyanskaya Y."/>
            <person name="Kevbrin V."/>
            <person name="Detkova E."/>
            <person name="Grouzdev D.S."/>
            <person name="Koziaeva V."/>
            <person name="Zhilina T."/>
        </authorList>
    </citation>
    <scope>NUCLEOTIDE SEQUENCE</scope>
    <source>
        <strain evidence="4">Z-7014</strain>
    </source>
</reference>
<feature type="coiled-coil region" evidence="1">
    <location>
        <begin position="254"/>
        <end position="281"/>
    </location>
</feature>
<dbReference type="PROSITE" id="PS50011">
    <property type="entry name" value="PROTEIN_KINASE_DOM"/>
    <property type="match status" value="1"/>
</dbReference>
<keyword evidence="4" id="KW-0418">Kinase</keyword>
<evidence type="ECO:0000313" key="5">
    <source>
        <dbReference type="Proteomes" id="UP000621436"/>
    </source>
</evidence>
<dbReference type="PANTHER" id="PTHR24362:SF309">
    <property type="entry name" value="PROTEIN KINASE DOMAIN-CONTAINING PROTEIN"/>
    <property type="match status" value="1"/>
</dbReference>
<feature type="domain" description="Protein kinase" evidence="3">
    <location>
        <begin position="1"/>
        <end position="253"/>
    </location>
</feature>
<dbReference type="AlphaFoldDB" id="A0A931AVJ8"/>
<keyword evidence="5" id="KW-1185">Reference proteome</keyword>
<evidence type="ECO:0000256" key="1">
    <source>
        <dbReference type="SAM" id="Coils"/>
    </source>
</evidence>
<dbReference type="EMBL" id="JADPIE010000005">
    <property type="protein sequence ID" value="MBF8437469.1"/>
    <property type="molecule type" value="Genomic_DNA"/>
</dbReference>
<evidence type="ECO:0000259" key="3">
    <source>
        <dbReference type="PROSITE" id="PS50011"/>
    </source>
</evidence>
<keyword evidence="1" id="KW-0175">Coiled coil</keyword>
<dbReference type="RefSeq" id="WP_270454449.1">
    <property type="nucleotide sequence ID" value="NZ_JADPIE010000005.1"/>
</dbReference>
<name>A0A931AVJ8_9FIRM</name>
<proteinExistence type="predicted"/>
<dbReference type="GO" id="GO:0005524">
    <property type="term" value="F:ATP binding"/>
    <property type="evidence" value="ECO:0007669"/>
    <property type="project" value="InterPro"/>
</dbReference>
<keyword evidence="2" id="KW-1133">Transmembrane helix</keyword>
<keyword evidence="4" id="KW-0808">Transferase</keyword>
<dbReference type="SMART" id="SM00220">
    <property type="entry name" value="S_TKc"/>
    <property type="match status" value="1"/>
</dbReference>
<evidence type="ECO:0000256" key="2">
    <source>
        <dbReference type="SAM" id="Phobius"/>
    </source>
</evidence>
<dbReference type="Gene3D" id="1.10.510.10">
    <property type="entry name" value="Transferase(Phosphotransferase) domain 1"/>
    <property type="match status" value="1"/>
</dbReference>
<keyword evidence="2" id="KW-0812">Transmembrane</keyword>
<dbReference type="InterPro" id="IPR000719">
    <property type="entry name" value="Prot_kinase_dom"/>
</dbReference>
<dbReference type="Proteomes" id="UP000621436">
    <property type="component" value="Unassembled WGS sequence"/>
</dbReference>
<protein>
    <submittedName>
        <fullName evidence="4">Protein kinase</fullName>
    </submittedName>
</protein>
<dbReference type="GO" id="GO:0004672">
    <property type="term" value="F:protein kinase activity"/>
    <property type="evidence" value="ECO:0007669"/>
    <property type="project" value="InterPro"/>
</dbReference>
<organism evidence="4 5">
    <name type="scientific">Halonatronomonas betaini</name>
    <dbReference type="NCBI Taxonomy" id="2778430"/>
    <lineage>
        <taxon>Bacteria</taxon>
        <taxon>Bacillati</taxon>
        <taxon>Bacillota</taxon>
        <taxon>Clostridia</taxon>
        <taxon>Halanaerobiales</taxon>
        <taxon>Halarsenatibacteraceae</taxon>
        <taxon>Halonatronomonas</taxon>
    </lineage>
</organism>
<dbReference type="PANTHER" id="PTHR24362">
    <property type="entry name" value="SERINE/THREONINE-PROTEIN KINASE NEK"/>
    <property type="match status" value="1"/>
</dbReference>